<evidence type="ECO:0000313" key="2">
    <source>
        <dbReference type="EMBL" id="KAB1443826.1"/>
    </source>
</evidence>
<sequence>MKRETIIAAAMLVALSLLTAANFTYFARAYFLHLIPMLWVVWLVYRGVANDGLLTVRRLVTCLLVAGGAGAFLELYFKVYKRTPFDENGIITLFSVMILFAIGLYSFSIYQNRRGQRGFSLSDRCNIWLIMGVGFVFLAVDDFACLHEGLDKDIHKMLGIRPTAFTTHLDDLLIGLYGVIGIVVLRYFWREIASFRRFIRFLIVGFVFLFMSVLFDLASNGPEFFNWLLSGGPHVHEAYMIIGKMEELSKIVSEIFFLGGFYTVLQEIE</sequence>
<feature type="transmembrane region" description="Helical" evidence="1">
    <location>
        <begin position="172"/>
        <end position="189"/>
    </location>
</feature>
<dbReference type="Proteomes" id="UP000438699">
    <property type="component" value="Unassembled WGS sequence"/>
</dbReference>
<proteinExistence type="predicted"/>
<keyword evidence="1" id="KW-1133">Transmembrane helix</keyword>
<keyword evidence="1" id="KW-0812">Transmembrane</keyword>
<feature type="transmembrane region" description="Helical" evidence="1">
    <location>
        <begin position="60"/>
        <end position="77"/>
    </location>
</feature>
<feature type="transmembrane region" description="Helical" evidence="1">
    <location>
        <begin position="201"/>
        <end position="219"/>
    </location>
</feature>
<comment type="caution">
    <text evidence="2">The sequence shown here is derived from an EMBL/GenBank/DDBJ whole genome shotgun (WGS) entry which is preliminary data.</text>
</comment>
<name>A0A6N6N738_9BACT</name>
<evidence type="ECO:0000313" key="3">
    <source>
        <dbReference type="Proteomes" id="UP000438699"/>
    </source>
</evidence>
<accession>A0A6N6N738</accession>
<organism evidence="2 3">
    <name type="scientific">Pseudodesulfovibrio senegalensis</name>
    <dbReference type="NCBI Taxonomy" id="1721087"/>
    <lineage>
        <taxon>Bacteria</taxon>
        <taxon>Pseudomonadati</taxon>
        <taxon>Thermodesulfobacteriota</taxon>
        <taxon>Desulfovibrionia</taxon>
        <taxon>Desulfovibrionales</taxon>
        <taxon>Desulfovibrionaceae</taxon>
    </lineage>
</organism>
<keyword evidence="1" id="KW-0472">Membrane</keyword>
<dbReference type="RefSeq" id="WP_151150199.1">
    <property type="nucleotide sequence ID" value="NZ_WAIE01000001.1"/>
</dbReference>
<dbReference type="EMBL" id="WAIE01000001">
    <property type="protein sequence ID" value="KAB1443826.1"/>
    <property type="molecule type" value="Genomic_DNA"/>
</dbReference>
<gene>
    <name evidence="2" type="ORF">F8A88_06225</name>
</gene>
<evidence type="ECO:0000256" key="1">
    <source>
        <dbReference type="SAM" id="Phobius"/>
    </source>
</evidence>
<feature type="transmembrane region" description="Helical" evidence="1">
    <location>
        <begin position="89"/>
        <end position="109"/>
    </location>
</feature>
<reference evidence="2 3" key="1">
    <citation type="journal article" date="2017" name="Int. J. Syst. Evol. Microbiol.">
        <title>Desulfovibrio senegalensis sp. nov., a mesophilic sulfate reducer isolated from marine sediment.</title>
        <authorList>
            <person name="Thioye A."/>
            <person name="Gam Z.B.A."/>
            <person name="Mbengue M."/>
            <person name="Cayol J.L."/>
            <person name="Joseph-Bartoli M."/>
            <person name="Toure-Kane C."/>
            <person name="Labat M."/>
        </authorList>
    </citation>
    <scope>NUCLEOTIDE SEQUENCE [LARGE SCALE GENOMIC DNA]</scope>
    <source>
        <strain evidence="2 3">DSM 101509</strain>
    </source>
</reference>
<keyword evidence="3" id="KW-1185">Reference proteome</keyword>
<dbReference type="OrthoDB" id="5457317at2"/>
<protein>
    <submittedName>
        <fullName evidence="2">Uncharacterized protein</fullName>
    </submittedName>
</protein>
<feature type="transmembrane region" description="Helical" evidence="1">
    <location>
        <begin position="30"/>
        <end position="48"/>
    </location>
</feature>
<dbReference type="AlphaFoldDB" id="A0A6N6N738"/>
<feature type="transmembrane region" description="Helical" evidence="1">
    <location>
        <begin position="121"/>
        <end position="140"/>
    </location>
</feature>